<dbReference type="STRING" id="318161.Sden_2317"/>
<proteinExistence type="predicted"/>
<name>Q12LS9_SHEDO</name>
<evidence type="ECO:0000313" key="2">
    <source>
        <dbReference type="Proteomes" id="UP000001982"/>
    </source>
</evidence>
<dbReference type="OrthoDB" id="5767052at2"/>
<dbReference type="HOGENOM" id="CLU_061560_0_0_6"/>
<dbReference type="Pfam" id="PF19795">
    <property type="entry name" value="DUF6279"/>
    <property type="match status" value="1"/>
</dbReference>
<sequence length="283" mass="33523">MFILLKKTITWLSVLLLLTACSTKMSYYFLDWAIEWEVEEYVTLNKPQQKQFDGMLEKFLIWHRQVELPKYSSQLNELLTQLQQGTLTPSQWVTQVQQAKAHWFRIFHYLLPDLIPLIASLSDEQVKGIMKQLRKEERELSDEYAGKTNAQLLDESNERLFEQADDWLGSVTQEQKALIETRNSQRLATLDMWLEYRHEWLRQFEQALNQRDNAHLLTMRLTKLMTQPDDLKSASYQQNIDQNAENFGSLIVELSHTLNDKQRKRFNKKLNSLIVDLNELSLD</sequence>
<dbReference type="RefSeq" id="WP_011496748.1">
    <property type="nucleotide sequence ID" value="NC_007954.1"/>
</dbReference>
<dbReference type="EMBL" id="CP000302">
    <property type="protein sequence ID" value="ABE55597.1"/>
    <property type="molecule type" value="Genomic_DNA"/>
</dbReference>
<dbReference type="InterPro" id="IPR016875">
    <property type="entry name" value="UCP028200"/>
</dbReference>
<keyword evidence="2" id="KW-1185">Reference proteome</keyword>
<dbReference type="AlphaFoldDB" id="Q12LS9"/>
<dbReference type="Proteomes" id="UP000001982">
    <property type="component" value="Chromosome"/>
</dbReference>
<dbReference type="PIRSF" id="PIRSF028200">
    <property type="entry name" value="UCP028200"/>
    <property type="match status" value="1"/>
</dbReference>
<dbReference type="KEGG" id="sdn:Sden_2317"/>
<gene>
    <name evidence="1" type="ordered locus">Sden_2317</name>
</gene>
<organism evidence="1 2">
    <name type="scientific">Shewanella denitrificans (strain OS217 / ATCC BAA-1090 / DSM 15013)</name>
    <dbReference type="NCBI Taxonomy" id="318161"/>
    <lineage>
        <taxon>Bacteria</taxon>
        <taxon>Pseudomonadati</taxon>
        <taxon>Pseudomonadota</taxon>
        <taxon>Gammaproteobacteria</taxon>
        <taxon>Alteromonadales</taxon>
        <taxon>Shewanellaceae</taxon>
        <taxon>Shewanella</taxon>
    </lineage>
</organism>
<evidence type="ECO:0008006" key="3">
    <source>
        <dbReference type="Google" id="ProtNLM"/>
    </source>
</evidence>
<protein>
    <recommendedName>
        <fullName evidence="3">Lipoprotein</fullName>
    </recommendedName>
</protein>
<accession>Q12LS9</accession>
<evidence type="ECO:0000313" key="1">
    <source>
        <dbReference type="EMBL" id="ABE55597.1"/>
    </source>
</evidence>
<dbReference type="eggNOG" id="ENOG5032RT1">
    <property type="taxonomic scope" value="Bacteria"/>
</dbReference>
<dbReference type="PROSITE" id="PS51257">
    <property type="entry name" value="PROKAR_LIPOPROTEIN"/>
    <property type="match status" value="1"/>
</dbReference>
<reference evidence="1 2" key="1">
    <citation type="submission" date="2006-03" db="EMBL/GenBank/DDBJ databases">
        <title>Complete sequence of Shewanella denitrificans OS217.</title>
        <authorList>
            <consortium name="US DOE Joint Genome Institute"/>
            <person name="Copeland A."/>
            <person name="Lucas S."/>
            <person name="Lapidus A."/>
            <person name="Barry K."/>
            <person name="Detter J.C."/>
            <person name="Glavina del Rio T."/>
            <person name="Hammon N."/>
            <person name="Israni S."/>
            <person name="Dalin E."/>
            <person name="Tice H."/>
            <person name="Pitluck S."/>
            <person name="Brettin T."/>
            <person name="Bruce D."/>
            <person name="Han C."/>
            <person name="Tapia R."/>
            <person name="Gilna P."/>
            <person name="Kiss H."/>
            <person name="Schmutz J."/>
            <person name="Larimer F."/>
            <person name="Land M."/>
            <person name="Hauser L."/>
            <person name="Kyrpides N."/>
            <person name="Lykidis A."/>
            <person name="Richardson P."/>
        </authorList>
    </citation>
    <scope>NUCLEOTIDE SEQUENCE [LARGE SCALE GENOMIC DNA]</scope>
    <source>
        <strain evidence="2">OS217 / ATCC BAA-1090 / DSM 15013</strain>
    </source>
</reference>